<sequence length="168" mass="19816">QHIAEITGSKNEIDWQATYDLLNYKNQPHTRHTSWEKAKLKVFKVKMLTNKLPVAMNMHIRNPIQNPNATCPRCEKKAKDDWIVCEANVVILDEIIRQAVDRYLIDKEEKKTKQMGNEQVQKYIEKYKAIYMSSESKLKIRIITRKLYNPLGAINDQRCNIELHHNII</sequence>
<comment type="caution">
    <text evidence="1">The sequence shown here is derived from an EMBL/GenBank/DDBJ whole genome shotgun (WGS) entry which is preliminary data.</text>
</comment>
<feature type="non-terminal residue" evidence="1">
    <location>
        <position position="1"/>
    </location>
</feature>
<dbReference type="Proteomes" id="UP000789901">
    <property type="component" value="Unassembled WGS sequence"/>
</dbReference>
<keyword evidence="2" id="KW-1185">Reference proteome</keyword>
<evidence type="ECO:0000313" key="2">
    <source>
        <dbReference type="Proteomes" id="UP000789901"/>
    </source>
</evidence>
<protein>
    <submittedName>
        <fullName evidence="1">3592_t:CDS:1</fullName>
    </submittedName>
</protein>
<feature type="non-terminal residue" evidence="1">
    <location>
        <position position="168"/>
    </location>
</feature>
<gene>
    <name evidence="1" type="ORF">GMARGA_LOCUS40817</name>
</gene>
<evidence type="ECO:0000313" key="1">
    <source>
        <dbReference type="EMBL" id="CAG8851589.1"/>
    </source>
</evidence>
<accession>A0ABN7XC31</accession>
<proteinExistence type="predicted"/>
<reference evidence="1 2" key="1">
    <citation type="submission" date="2021-06" db="EMBL/GenBank/DDBJ databases">
        <authorList>
            <person name="Kallberg Y."/>
            <person name="Tangrot J."/>
            <person name="Rosling A."/>
        </authorList>
    </citation>
    <scope>NUCLEOTIDE SEQUENCE [LARGE SCALE GENOMIC DNA]</scope>
    <source>
        <strain evidence="1 2">120-4 pot B 10/14</strain>
    </source>
</reference>
<organism evidence="1 2">
    <name type="scientific">Gigaspora margarita</name>
    <dbReference type="NCBI Taxonomy" id="4874"/>
    <lineage>
        <taxon>Eukaryota</taxon>
        <taxon>Fungi</taxon>
        <taxon>Fungi incertae sedis</taxon>
        <taxon>Mucoromycota</taxon>
        <taxon>Glomeromycotina</taxon>
        <taxon>Glomeromycetes</taxon>
        <taxon>Diversisporales</taxon>
        <taxon>Gigasporaceae</taxon>
        <taxon>Gigaspora</taxon>
    </lineage>
</organism>
<dbReference type="EMBL" id="CAJVQB010106845">
    <property type="protein sequence ID" value="CAG8851589.1"/>
    <property type="molecule type" value="Genomic_DNA"/>
</dbReference>
<name>A0ABN7XC31_GIGMA</name>